<protein>
    <submittedName>
        <fullName evidence="2">Uncharacterized protein</fullName>
    </submittedName>
</protein>
<feature type="region of interest" description="Disordered" evidence="1">
    <location>
        <begin position="1"/>
        <end position="51"/>
    </location>
</feature>
<organism evidence="2 3">
    <name type="scientific">Paenibacillus macerans</name>
    <name type="common">Bacillus macerans</name>
    <dbReference type="NCBI Taxonomy" id="44252"/>
    <lineage>
        <taxon>Bacteria</taxon>
        <taxon>Bacillati</taxon>
        <taxon>Bacillota</taxon>
        <taxon>Bacilli</taxon>
        <taxon>Bacillales</taxon>
        <taxon>Paenibacillaceae</taxon>
        <taxon>Paenibacillus</taxon>
    </lineage>
</organism>
<name>A0A090ZJ09_PAEMA</name>
<evidence type="ECO:0000313" key="2">
    <source>
        <dbReference type="EMBL" id="KFN10398.1"/>
    </source>
</evidence>
<dbReference type="RefSeq" id="WP_240534097.1">
    <property type="nucleotide sequence ID" value="NZ_JAKOBR010000128.1"/>
</dbReference>
<keyword evidence="3" id="KW-1185">Reference proteome</keyword>
<dbReference type="AlphaFoldDB" id="A0A090ZJ09"/>
<gene>
    <name evidence="2" type="ORF">DJ90_760</name>
</gene>
<accession>A0A090ZJ09</accession>
<dbReference type="GeneID" id="77011518"/>
<evidence type="ECO:0000313" key="3">
    <source>
        <dbReference type="Proteomes" id="UP000029278"/>
    </source>
</evidence>
<dbReference type="HOGENOM" id="CLU_383889_0_0_9"/>
<dbReference type="STRING" id="44252.DJ90_760"/>
<feature type="region of interest" description="Disordered" evidence="1">
    <location>
        <begin position="697"/>
        <end position="729"/>
    </location>
</feature>
<comment type="caution">
    <text evidence="2">The sequence shown here is derived from an EMBL/GenBank/DDBJ whole genome shotgun (WGS) entry which is preliminary data.</text>
</comment>
<proteinExistence type="predicted"/>
<dbReference type="EMBL" id="JMQA01000018">
    <property type="protein sequence ID" value="KFN10398.1"/>
    <property type="molecule type" value="Genomic_DNA"/>
</dbReference>
<dbReference type="PATRIC" id="fig|44252.3.peg.1220"/>
<feature type="compositionally biased region" description="Basic and acidic residues" evidence="1">
    <location>
        <begin position="1"/>
        <end position="42"/>
    </location>
</feature>
<evidence type="ECO:0000256" key="1">
    <source>
        <dbReference type="SAM" id="MobiDB-lite"/>
    </source>
</evidence>
<sequence length="824" mass="92870">MQRQGREEPRTQGLEEERLVHARGREEERLANTRGREEERTGFQEGSSYGPSYDLQTDFVMVYGIDESTPRRIREWADRGYRVHLMTGVSWGGYQDYLNGKVDGRSHWDEAQKYEDGETIIHGTSADIPYMVPTIAYADFLAGRIRPAVDAGVDAIHLEEPEFWVEGGYSEAFKREWQNFYNEPWIAPHASEDAQYRASKLKAYLYARCLDRICSALKEYSLVRCNRPLRFFVPTHSLINYAQWRIVSPESKLLDLPSINGYIAQIWTGTSRTANVYEGKRAERTFETAFLEYGIMQELVRGTDRRMWFLHDPIEDDPKRTWADYRENYIKTLTASLLHPEVSRYEAAPWPKRVFEGRYPSEDGSGKEGIPRDYATVLLTAMHTLRDMEQADVEVDGPGVLAGVLLADSAMYQRKRIGVKTAGFLMKYDGTNEVELTDEDAVELLNFSAFYGLTLPLVKHGLPVRPVQLDNVRRFPGYLDGYRLLVLSYEFMKPEYPDLHSALAQWVREGGALVYVGDDSDPYYRVREWWNRGERKYASPREHLFECLGLPADAPEGLTPVGEGCVSYLRVRPERFAESAEGAEQLRRAVREALAALDGGESRVRWESANYFKIRRGPYVIASVMTESVSDSPLELKGRFVDLLDSGLRIADRVIVPPGKQALLYDLEYAGAPISERGVSIGELRLPISETRLPIGKARVPDGGEGATANEAVNPADGARAPSSEAGTPRCGVIAASSRIEDYTEDGRTISFTVRGPRPLQAVARVRCKVKPAAVTMQAGGGGDQAPAQAGIRLPFDWDTASQTLLVRYEHGEEKTRITIHKSE</sequence>
<dbReference type="Proteomes" id="UP000029278">
    <property type="component" value="Unassembled WGS sequence"/>
</dbReference>
<reference evidence="2 3" key="1">
    <citation type="submission" date="2014-04" db="EMBL/GenBank/DDBJ databases">
        <authorList>
            <person name="Bishop-Lilly K.A."/>
            <person name="Broomall S.M."/>
            <person name="Chain P.S."/>
            <person name="Chertkov O."/>
            <person name="Coyne S.R."/>
            <person name="Daligault H.E."/>
            <person name="Davenport K.W."/>
            <person name="Erkkila T."/>
            <person name="Frey K.G."/>
            <person name="Gibbons H.S."/>
            <person name="Gu W."/>
            <person name="Jaissle J."/>
            <person name="Johnson S.L."/>
            <person name="Koroleva G.I."/>
            <person name="Ladner J.T."/>
            <person name="Lo C.-C."/>
            <person name="Minogue T.D."/>
            <person name="Munk C."/>
            <person name="Palacios G.F."/>
            <person name="Redden C.L."/>
            <person name="Rosenzweig C.N."/>
            <person name="Scholz M.B."/>
            <person name="Teshima H."/>
            <person name="Xu Y."/>
        </authorList>
    </citation>
    <scope>NUCLEOTIDE SEQUENCE [LARGE SCALE GENOMIC DNA]</scope>
    <source>
        <strain evidence="2 3">8244</strain>
    </source>
</reference>